<gene>
    <name evidence="1" type="ORF">FWK35_00030203</name>
</gene>
<evidence type="ECO:0000313" key="2">
    <source>
        <dbReference type="Proteomes" id="UP000478052"/>
    </source>
</evidence>
<comment type="caution">
    <text evidence="1">The sequence shown here is derived from an EMBL/GenBank/DDBJ whole genome shotgun (WGS) entry which is preliminary data.</text>
</comment>
<protein>
    <submittedName>
        <fullName evidence="1">Uncharacterized protein</fullName>
    </submittedName>
</protein>
<name>A0A6G0VWM4_APHCR</name>
<accession>A0A6G0VWM4</accession>
<organism evidence="1 2">
    <name type="scientific">Aphis craccivora</name>
    <name type="common">Cowpea aphid</name>
    <dbReference type="NCBI Taxonomy" id="307492"/>
    <lineage>
        <taxon>Eukaryota</taxon>
        <taxon>Metazoa</taxon>
        <taxon>Ecdysozoa</taxon>
        <taxon>Arthropoda</taxon>
        <taxon>Hexapoda</taxon>
        <taxon>Insecta</taxon>
        <taxon>Pterygota</taxon>
        <taxon>Neoptera</taxon>
        <taxon>Paraneoptera</taxon>
        <taxon>Hemiptera</taxon>
        <taxon>Sternorrhyncha</taxon>
        <taxon>Aphidomorpha</taxon>
        <taxon>Aphidoidea</taxon>
        <taxon>Aphididae</taxon>
        <taxon>Aphidini</taxon>
        <taxon>Aphis</taxon>
        <taxon>Aphis</taxon>
    </lineage>
</organism>
<dbReference type="Proteomes" id="UP000478052">
    <property type="component" value="Unassembled WGS sequence"/>
</dbReference>
<proteinExistence type="predicted"/>
<feature type="non-terminal residue" evidence="1">
    <location>
        <position position="1"/>
    </location>
</feature>
<sequence length="53" mass="5821">QHLPKWVTGLKKLHFCCTESPSGVTRSLRSLGQLKTKISPDLLCNTSLSQPQG</sequence>
<evidence type="ECO:0000313" key="1">
    <source>
        <dbReference type="EMBL" id="KAF0709390.1"/>
    </source>
</evidence>
<reference evidence="1 2" key="1">
    <citation type="submission" date="2019-08" db="EMBL/GenBank/DDBJ databases">
        <title>Whole genome of Aphis craccivora.</title>
        <authorList>
            <person name="Voronova N.V."/>
            <person name="Shulinski R.S."/>
            <person name="Bandarenka Y.V."/>
            <person name="Zhorov D.G."/>
            <person name="Warner D."/>
        </authorList>
    </citation>
    <scope>NUCLEOTIDE SEQUENCE [LARGE SCALE GENOMIC DNA]</scope>
    <source>
        <strain evidence="1">180601</strain>
        <tissue evidence="1">Whole Body</tissue>
    </source>
</reference>
<keyword evidence="2" id="KW-1185">Reference proteome</keyword>
<dbReference type="OrthoDB" id="10640839at2759"/>
<dbReference type="AlphaFoldDB" id="A0A6G0VWM4"/>
<dbReference type="EMBL" id="VUJU01011927">
    <property type="protein sequence ID" value="KAF0709390.1"/>
    <property type="molecule type" value="Genomic_DNA"/>
</dbReference>